<evidence type="ECO:0000313" key="12">
    <source>
        <dbReference type="EMBL" id="VUZ38594.1"/>
    </source>
</evidence>
<proteinExistence type="inferred from homology"/>
<evidence type="ECO:0000256" key="6">
    <source>
        <dbReference type="ARBA" id="ARBA00022840"/>
    </source>
</evidence>
<feature type="domain" description="AGC-kinase C-terminal" evidence="10">
    <location>
        <begin position="268"/>
        <end position="365"/>
    </location>
</feature>
<protein>
    <submittedName>
        <fullName evidence="15">Protein kinase domain-containing protein</fullName>
    </submittedName>
</protein>
<evidence type="ECO:0000256" key="8">
    <source>
        <dbReference type="RuleBase" id="RU000304"/>
    </source>
</evidence>
<dbReference type="WBParaSite" id="HDID_0000479901-mRNA-1">
    <property type="protein sequence ID" value="HDID_0000479901-mRNA-1"/>
    <property type="gene ID" value="HDID_0000479901"/>
</dbReference>
<evidence type="ECO:0000259" key="10">
    <source>
        <dbReference type="PROSITE" id="PS51285"/>
    </source>
</evidence>
<keyword evidence="6 7" id="KW-0067">ATP-binding</keyword>
<sequence length="369" mass="41544">MKLSDFSVTKVLGAGKFSVIYEAICTSGRYKDTRFAIKRFFFHTNSSVVFILHEREIFGRLMNGNAAPPFVSTLFWAIGSHETPCLITTLGSGYDLHDLLVSNGPLSEQDARFYIAEIMCGLEYIHRKGIVHGDMKPENTLLSATGHVLIIDFDQSWDLTNPTTIQKAIKNVGTYDYMAPEVAKDNIITTKADIWCLGSTMASLVSPPFRPDDADEATIIQMAKEGKYNKSKFAFLPKASMEFLNACLSPDFNLRPEIADLRYLKFFRGIDWEKLGACQEEPPFKLSDLKFASSSGFSIDLKSPILRSSISGSKMPDLQATYRTPFPSALQYIPFDPEFNFTKEAMESYFKGYNFTNPLIKDDKTERTD</sequence>
<evidence type="ECO:0000256" key="1">
    <source>
        <dbReference type="ARBA" id="ARBA00022527"/>
    </source>
</evidence>
<reference evidence="15" key="1">
    <citation type="submission" date="2017-02" db="UniProtKB">
        <authorList>
            <consortium name="WormBaseParasite"/>
        </authorList>
    </citation>
    <scope>IDENTIFICATION</scope>
</reference>
<evidence type="ECO:0000256" key="4">
    <source>
        <dbReference type="ARBA" id="ARBA00022741"/>
    </source>
</evidence>
<keyword evidence="4 7" id="KW-0547">Nucleotide-binding</keyword>
<dbReference type="Gene3D" id="3.30.200.20">
    <property type="entry name" value="Phosphorylase Kinase, domain 1"/>
    <property type="match status" value="1"/>
</dbReference>
<evidence type="ECO:0000256" key="7">
    <source>
        <dbReference type="PROSITE-ProRule" id="PRU10141"/>
    </source>
</evidence>
<dbReference type="AlphaFoldDB" id="A0A0R3SIN4"/>
<dbReference type="Proteomes" id="UP000274504">
    <property type="component" value="Unassembled WGS sequence"/>
</dbReference>
<dbReference type="InterPro" id="IPR008271">
    <property type="entry name" value="Ser/Thr_kinase_AS"/>
</dbReference>
<dbReference type="PROSITE" id="PS00107">
    <property type="entry name" value="PROTEIN_KINASE_ATP"/>
    <property type="match status" value="1"/>
</dbReference>
<evidence type="ECO:0000313" key="13">
    <source>
        <dbReference type="Proteomes" id="UP000274504"/>
    </source>
</evidence>
<evidence type="ECO:0000313" key="15">
    <source>
        <dbReference type="WBParaSite" id="HDID_0000479901-mRNA-1"/>
    </source>
</evidence>
<dbReference type="SMART" id="SM00220">
    <property type="entry name" value="S_TKc"/>
    <property type="match status" value="1"/>
</dbReference>
<evidence type="ECO:0000313" key="11">
    <source>
        <dbReference type="EMBL" id="VDL55713.1"/>
    </source>
</evidence>
<dbReference type="Pfam" id="PF00069">
    <property type="entry name" value="Pkinase"/>
    <property type="match status" value="1"/>
</dbReference>
<dbReference type="Proteomes" id="UP000321570">
    <property type="component" value="Unassembled WGS sequence"/>
</dbReference>
<feature type="domain" description="Protein kinase" evidence="9">
    <location>
        <begin position="6"/>
        <end position="267"/>
    </location>
</feature>
<dbReference type="InterPro" id="IPR000961">
    <property type="entry name" value="AGC-kinase_C"/>
</dbReference>
<dbReference type="PROSITE" id="PS50011">
    <property type="entry name" value="PROTEIN_KINASE_DOM"/>
    <property type="match status" value="1"/>
</dbReference>
<keyword evidence="2" id="KW-0597">Phosphoprotein</keyword>
<organism evidence="15">
    <name type="scientific">Hymenolepis diminuta</name>
    <name type="common">Rat tapeworm</name>
    <dbReference type="NCBI Taxonomy" id="6216"/>
    <lineage>
        <taxon>Eukaryota</taxon>
        <taxon>Metazoa</taxon>
        <taxon>Spiralia</taxon>
        <taxon>Lophotrochozoa</taxon>
        <taxon>Platyhelminthes</taxon>
        <taxon>Cestoda</taxon>
        <taxon>Eucestoda</taxon>
        <taxon>Cyclophyllidea</taxon>
        <taxon>Hymenolepididae</taxon>
        <taxon>Hymenolepis</taxon>
    </lineage>
</organism>
<evidence type="ECO:0000259" key="9">
    <source>
        <dbReference type="PROSITE" id="PS50011"/>
    </source>
</evidence>
<dbReference type="GO" id="GO:0004674">
    <property type="term" value="F:protein serine/threonine kinase activity"/>
    <property type="evidence" value="ECO:0007669"/>
    <property type="project" value="UniProtKB-KW"/>
</dbReference>
<evidence type="ECO:0000313" key="14">
    <source>
        <dbReference type="Proteomes" id="UP000321570"/>
    </source>
</evidence>
<dbReference type="InterPro" id="IPR011009">
    <property type="entry name" value="Kinase-like_dom_sf"/>
</dbReference>
<dbReference type="PANTHER" id="PTHR24351">
    <property type="entry name" value="RIBOSOMAL PROTEIN S6 KINASE"/>
    <property type="match status" value="1"/>
</dbReference>
<dbReference type="InterPro" id="IPR017441">
    <property type="entry name" value="Protein_kinase_ATP_BS"/>
</dbReference>
<keyword evidence="5" id="KW-0418">Kinase</keyword>
<dbReference type="STRING" id="6216.A0A0R3SIN4"/>
<keyword evidence="1 8" id="KW-0723">Serine/threonine-protein kinase</keyword>
<dbReference type="Gene3D" id="1.10.510.10">
    <property type="entry name" value="Transferase(Phosphotransferase) domain 1"/>
    <property type="match status" value="1"/>
</dbReference>
<dbReference type="EMBL" id="CABIJS010000002">
    <property type="protein sequence ID" value="VUZ38594.1"/>
    <property type="molecule type" value="Genomic_DNA"/>
</dbReference>
<dbReference type="InterPro" id="IPR000719">
    <property type="entry name" value="Prot_kinase_dom"/>
</dbReference>
<evidence type="ECO:0000256" key="2">
    <source>
        <dbReference type="ARBA" id="ARBA00022553"/>
    </source>
</evidence>
<dbReference type="GO" id="GO:0005524">
    <property type="term" value="F:ATP binding"/>
    <property type="evidence" value="ECO:0007669"/>
    <property type="project" value="UniProtKB-UniRule"/>
</dbReference>
<evidence type="ECO:0000256" key="3">
    <source>
        <dbReference type="ARBA" id="ARBA00022679"/>
    </source>
</evidence>
<name>A0A0R3SIN4_HYMDI</name>
<evidence type="ECO:0000256" key="5">
    <source>
        <dbReference type="ARBA" id="ARBA00022777"/>
    </source>
</evidence>
<dbReference type="OrthoDB" id="4062651at2759"/>
<dbReference type="PROSITE" id="PS00108">
    <property type="entry name" value="PROTEIN_KINASE_ST"/>
    <property type="match status" value="1"/>
</dbReference>
<dbReference type="SUPFAM" id="SSF56112">
    <property type="entry name" value="Protein kinase-like (PK-like)"/>
    <property type="match status" value="1"/>
</dbReference>
<reference evidence="12 14" key="3">
    <citation type="submission" date="2019-07" db="EMBL/GenBank/DDBJ databases">
        <authorList>
            <person name="Jastrzebski P J."/>
            <person name="Paukszto L."/>
            <person name="Jastrzebski P J."/>
        </authorList>
    </citation>
    <scope>NUCLEOTIDE SEQUENCE [LARGE SCALE GENOMIC DNA]</scope>
    <source>
        <strain evidence="12 14">WMS-il1</strain>
    </source>
</reference>
<dbReference type="EMBL" id="UYSG01002018">
    <property type="protein sequence ID" value="VDL55713.1"/>
    <property type="molecule type" value="Genomic_DNA"/>
</dbReference>
<accession>A0A0R3SIN4</accession>
<feature type="binding site" evidence="7">
    <location>
        <position position="38"/>
    </location>
    <ligand>
        <name>ATP</name>
        <dbReference type="ChEBI" id="CHEBI:30616"/>
    </ligand>
</feature>
<gene>
    <name evidence="11" type="ORF">HDID_LOCUS4797</name>
    <name evidence="12" type="ORF">WMSIL1_LOCUS47</name>
</gene>
<dbReference type="PROSITE" id="PS51285">
    <property type="entry name" value="AGC_KINASE_CTER"/>
    <property type="match status" value="1"/>
</dbReference>
<reference evidence="11 13" key="2">
    <citation type="submission" date="2018-11" db="EMBL/GenBank/DDBJ databases">
        <authorList>
            <consortium name="Pathogen Informatics"/>
        </authorList>
    </citation>
    <scope>NUCLEOTIDE SEQUENCE [LARGE SCALE GENOMIC DNA]</scope>
</reference>
<keyword evidence="3" id="KW-0808">Transferase</keyword>
<keyword evidence="14" id="KW-1185">Reference proteome</keyword>
<comment type="similarity">
    <text evidence="8">Belongs to the protein kinase superfamily.</text>
</comment>